<dbReference type="Gramene" id="AET5Gv20174300.2">
    <property type="protein sequence ID" value="AET5Gv20174300.2"/>
    <property type="gene ID" value="AET5Gv20174300"/>
</dbReference>
<reference evidence="1" key="4">
    <citation type="submission" date="2019-03" db="UniProtKB">
        <authorList>
            <consortium name="EnsemblPlants"/>
        </authorList>
    </citation>
    <scope>IDENTIFICATION</scope>
</reference>
<dbReference type="Proteomes" id="UP000015105">
    <property type="component" value="Chromosome 5D"/>
</dbReference>
<accession>A0A453JRU5</accession>
<reference evidence="2" key="1">
    <citation type="journal article" date="2014" name="Science">
        <title>Ancient hybridizations among the ancestral genomes of bread wheat.</title>
        <authorList>
            <consortium name="International Wheat Genome Sequencing Consortium,"/>
            <person name="Marcussen T."/>
            <person name="Sandve S.R."/>
            <person name="Heier L."/>
            <person name="Spannagl M."/>
            <person name="Pfeifer M."/>
            <person name="Jakobsen K.S."/>
            <person name="Wulff B.B."/>
            <person name="Steuernagel B."/>
            <person name="Mayer K.F."/>
            <person name="Olsen O.A."/>
        </authorList>
    </citation>
    <scope>NUCLEOTIDE SEQUENCE [LARGE SCALE GENOMIC DNA]</scope>
    <source>
        <strain evidence="2">cv. AL8/78</strain>
    </source>
</reference>
<dbReference type="AlphaFoldDB" id="A0A453JRU5"/>
<sequence>TCELFQFIHGFELLLARLKIPWILLNIFCRSTDYLALIGHKGSTAEFLLPCMTAKINC</sequence>
<protein>
    <submittedName>
        <fullName evidence="1">Uncharacterized protein</fullName>
    </submittedName>
</protein>
<name>A0A453JRU5_AEGTS</name>
<evidence type="ECO:0000313" key="2">
    <source>
        <dbReference type="Proteomes" id="UP000015105"/>
    </source>
</evidence>
<keyword evidence="2" id="KW-1185">Reference proteome</keyword>
<reference evidence="1" key="5">
    <citation type="journal article" date="2021" name="G3 (Bethesda)">
        <title>Aegilops tauschii genome assembly Aet v5.0 features greater sequence contiguity and improved annotation.</title>
        <authorList>
            <person name="Wang L."/>
            <person name="Zhu T."/>
            <person name="Rodriguez J.C."/>
            <person name="Deal K.R."/>
            <person name="Dubcovsky J."/>
            <person name="McGuire P.E."/>
            <person name="Lux T."/>
            <person name="Spannagl M."/>
            <person name="Mayer K.F.X."/>
            <person name="Baldrich P."/>
            <person name="Meyers B.C."/>
            <person name="Huo N."/>
            <person name="Gu Y.Q."/>
            <person name="Zhou H."/>
            <person name="Devos K.M."/>
            <person name="Bennetzen J.L."/>
            <person name="Unver T."/>
            <person name="Budak H."/>
            <person name="Gulick P.J."/>
            <person name="Galiba G."/>
            <person name="Kalapos B."/>
            <person name="Nelson D.R."/>
            <person name="Li P."/>
            <person name="You F.M."/>
            <person name="Luo M.C."/>
            <person name="Dvorak J."/>
        </authorList>
    </citation>
    <scope>NUCLEOTIDE SEQUENCE [LARGE SCALE GENOMIC DNA]</scope>
    <source>
        <strain evidence="1">cv. AL8/78</strain>
    </source>
</reference>
<proteinExistence type="predicted"/>
<reference evidence="2" key="2">
    <citation type="journal article" date="2017" name="Nat. Plants">
        <title>The Aegilops tauschii genome reveals multiple impacts of transposons.</title>
        <authorList>
            <person name="Zhao G."/>
            <person name="Zou C."/>
            <person name="Li K."/>
            <person name="Wang K."/>
            <person name="Li T."/>
            <person name="Gao L."/>
            <person name="Zhang X."/>
            <person name="Wang H."/>
            <person name="Yang Z."/>
            <person name="Liu X."/>
            <person name="Jiang W."/>
            <person name="Mao L."/>
            <person name="Kong X."/>
            <person name="Jiao Y."/>
            <person name="Jia J."/>
        </authorList>
    </citation>
    <scope>NUCLEOTIDE SEQUENCE [LARGE SCALE GENOMIC DNA]</scope>
    <source>
        <strain evidence="2">cv. AL8/78</strain>
    </source>
</reference>
<organism evidence="1 2">
    <name type="scientific">Aegilops tauschii subsp. strangulata</name>
    <name type="common">Goatgrass</name>
    <dbReference type="NCBI Taxonomy" id="200361"/>
    <lineage>
        <taxon>Eukaryota</taxon>
        <taxon>Viridiplantae</taxon>
        <taxon>Streptophyta</taxon>
        <taxon>Embryophyta</taxon>
        <taxon>Tracheophyta</taxon>
        <taxon>Spermatophyta</taxon>
        <taxon>Magnoliopsida</taxon>
        <taxon>Liliopsida</taxon>
        <taxon>Poales</taxon>
        <taxon>Poaceae</taxon>
        <taxon>BOP clade</taxon>
        <taxon>Pooideae</taxon>
        <taxon>Triticodae</taxon>
        <taxon>Triticeae</taxon>
        <taxon>Triticinae</taxon>
        <taxon>Aegilops</taxon>
    </lineage>
</organism>
<reference evidence="1" key="3">
    <citation type="journal article" date="2017" name="Nature">
        <title>Genome sequence of the progenitor of the wheat D genome Aegilops tauschii.</title>
        <authorList>
            <person name="Luo M.C."/>
            <person name="Gu Y.Q."/>
            <person name="Puiu D."/>
            <person name="Wang H."/>
            <person name="Twardziok S.O."/>
            <person name="Deal K.R."/>
            <person name="Huo N."/>
            <person name="Zhu T."/>
            <person name="Wang L."/>
            <person name="Wang Y."/>
            <person name="McGuire P.E."/>
            <person name="Liu S."/>
            <person name="Long H."/>
            <person name="Ramasamy R.K."/>
            <person name="Rodriguez J.C."/>
            <person name="Van S.L."/>
            <person name="Yuan L."/>
            <person name="Wang Z."/>
            <person name="Xia Z."/>
            <person name="Xiao L."/>
            <person name="Anderson O.D."/>
            <person name="Ouyang S."/>
            <person name="Liang Y."/>
            <person name="Zimin A.V."/>
            <person name="Pertea G."/>
            <person name="Qi P."/>
            <person name="Bennetzen J.L."/>
            <person name="Dai X."/>
            <person name="Dawson M.W."/>
            <person name="Muller H.G."/>
            <person name="Kugler K."/>
            <person name="Rivarola-Duarte L."/>
            <person name="Spannagl M."/>
            <person name="Mayer K.F.X."/>
            <person name="Lu F.H."/>
            <person name="Bevan M.W."/>
            <person name="Leroy P."/>
            <person name="Li P."/>
            <person name="You F.M."/>
            <person name="Sun Q."/>
            <person name="Liu Z."/>
            <person name="Lyons E."/>
            <person name="Wicker T."/>
            <person name="Salzberg S.L."/>
            <person name="Devos K.M."/>
            <person name="Dvorak J."/>
        </authorList>
    </citation>
    <scope>NUCLEOTIDE SEQUENCE [LARGE SCALE GENOMIC DNA]</scope>
    <source>
        <strain evidence="1">cv. AL8/78</strain>
    </source>
</reference>
<dbReference type="EnsemblPlants" id="AET5Gv20174300.2">
    <property type="protein sequence ID" value="AET5Gv20174300.2"/>
    <property type="gene ID" value="AET5Gv20174300"/>
</dbReference>
<evidence type="ECO:0000313" key="1">
    <source>
        <dbReference type="EnsemblPlants" id="AET5Gv20174300.2"/>
    </source>
</evidence>